<dbReference type="PANTHER" id="PTHR10566">
    <property type="entry name" value="CHAPERONE-ACTIVITY OF BC1 COMPLEX CABC1 -RELATED"/>
    <property type="match status" value="1"/>
</dbReference>
<dbReference type="Pfam" id="PF03109">
    <property type="entry name" value="ABC1"/>
    <property type="match status" value="1"/>
</dbReference>
<gene>
    <name evidence="4" type="ORF">DCO56_27255</name>
</gene>
<dbReference type="RefSeq" id="WP_108636839.1">
    <property type="nucleotide sequence ID" value="NZ_QCXX01000010.1"/>
</dbReference>
<keyword evidence="2" id="KW-0812">Transmembrane</keyword>
<dbReference type="EMBL" id="QCXX01000010">
    <property type="protein sequence ID" value="PUV21502.1"/>
    <property type="molecule type" value="Genomic_DNA"/>
</dbReference>
<proteinExistence type="inferred from homology"/>
<dbReference type="InterPro" id="IPR011009">
    <property type="entry name" value="Kinase-like_dom_sf"/>
</dbReference>
<dbReference type="CDD" id="cd05121">
    <property type="entry name" value="ABC1_ADCK3-like"/>
    <property type="match status" value="1"/>
</dbReference>
<dbReference type="InterPro" id="IPR004147">
    <property type="entry name" value="ABC1_dom"/>
</dbReference>
<dbReference type="InterPro" id="IPR050154">
    <property type="entry name" value="UbiB_kinase"/>
</dbReference>
<name>A0A363NL45_9SPHI</name>
<evidence type="ECO:0000313" key="4">
    <source>
        <dbReference type="EMBL" id="PUV21502.1"/>
    </source>
</evidence>
<evidence type="ECO:0000313" key="5">
    <source>
        <dbReference type="Proteomes" id="UP000250831"/>
    </source>
</evidence>
<feature type="domain" description="ABC1 atypical kinase-like" evidence="3">
    <location>
        <begin position="90"/>
        <end position="332"/>
    </location>
</feature>
<evidence type="ECO:0000256" key="1">
    <source>
        <dbReference type="ARBA" id="ARBA00009670"/>
    </source>
</evidence>
<keyword evidence="2" id="KW-1133">Transmembrane helix</keyword>
<evidence type="ECO:0000256" key="2">
    <source>
        <dbReference type="SAM" id="Phobius"/>
    </source>
</evidence>
<evidence type="ECO:0000259" key="3">
    <source>
        <dbReference type="Pfam" id="PF03109"/>
    </source>
</evidence>
<dbReference type="OrthoDB" id="9795390at2"/>
<organism evidence="4 5">
    <name type="scientific">Sphingobacterium athyrii</name>
    <dbReference type="NCBI Taxonomy" id="2152717"/>
    <lineage>
        <taxon>Bacteria</taxon>
        <taxon>Pseudomonadati</taxon>
        <taxon>Bacteroidota</taxon>
        <taxon>Sphingobacteriia</taxon>
        <taxon>Sphingobacteriales</taxon>
        <taxon>Sphingobacteriaceae</taxon>
        <taxon>Sphingobacterium</taxon>
    </lineage>
</organism>
<protein>
    <recommendedName>
        <fullName evidence="3">ABC1 atypical kinase-like domain-containing protein</fullName>
    </recommendedName>
</protein>
<sequence>MMYNPTKKLQRSSQILSILAKYGFKDAIARLPWKGSRASLERNIDVDKISVYTRIRMALEELGPAFIKLGQSASTREGLLPKDLVEELKRLEDNVPPFEVNIREYLAEELGLDVTAQFQTIETEPFAAASIAQVYRATLKDGTKVVLKVRRPGIDEVMRVDLALMRDIAKILTMYNDALENLNLSLIVESFAMTLQEEMSLVIERHNIERFAKNFKGNKLIKVPKVYPDLSTDRVLCMEYLDGFKVTDVAEIKRRGMDVETLVKNGINLYLEQVIIHGFFHGDPHPGNMMVMPDGRIAFLDFGNMGKLLGIDRRQLEEFIQSAISEDAVRLADVIEDVAVVSHIPDRNQFERSLYEIFDMIDNVSLGDLSLDLLFNKLWKIIGDNRLYFPEYIYQLMRGISLMEGIGRQLYPDLNIMESIKPFARRIMMERLSPEAIFKKGKHKIESFARDVEKLPEDMRALVRLFRTGNFTLNHRLISARSFNAILRKGVNRIVIGIMFMSLNLLGGMVIVARIEPQWLGIPVFAWICLGSAWIFAVYLFIAMIRAKDND</sequence>
<keyword evidence="2" id="KW-0472">Membrane</keyword>
<comment type="similarity">
    <text evidence="1">Belongs to the protein kinase superfamily. ADCK protein kinase family.</text>
</comment>
<feature type="transmembrane region" description="Helical" evidence="2">
    <location>
        <begin position="491"/>
        <end position="512"/>
    </location>
</feature>
<feature type="transmembrane region" description="Helical" evidence="2">
    <location>
        <begin position="524"/>
        <end position="545"/>
    </location>
</feature>
<comment type="caution">
    <text evidence="4">The sequence shown here is derived from an EMBL/GenBank/DDBJ whole genome shotgun (WGS) entry which is preliminary data.</text>
</comment>
<accession>A0A363NL45</accession>
<dbReference type="PANTHER" id="PTHR10566:SF113">
    <property type="entry name" value="PROTEIN ACTIVITY OF BC1 COMPLEX KINASE 7, CHLOROPLASTIC"/>
    <property type="match status" value="1"/>
</dbReference>
<dbReference type="SUPFAM" id="SSF56112">
    <property type="entry name" value="Protein kinase-like (PK-like)"/>
    <property type="match status" value="1"/>
</dbReference>
<dbReference type="Proteomes" id="UP000250831">
    <property type="component" value="Unassembled WGS sequence"/>
</dbReference>
<dbReference type="AlphaFoldDB" id="A0A363NL45"/>
<keyword evidence="5" id="KW-1185">Reference proteome</keyword>
<reference evidence="4 5" key="1">
    <citation type="submission" date="2018-04" db="EMBL/GenBank/DDBJ databases">
        <title>Sphingobacterium sp. M46 Genome.</title>
        <authorList>
            <person name="Cheng J."/>
            <person name="Li Y."/>
        </authorList>
    </citation>
    <scope>NUCLEOTIDE SEQUENCE [LARGE SCALE GENOMIC DNA]</scope>
    <source>
        <strain evidence="4 5">M46</strain>
    </source>
</reference>